<organism evidence="1 2">
    <name type="scientific">Methylobacterium hispanicum</name>
    <dbReference type="NCBI Taxonomy" id="270350"/>
    <lineage>
        <taxon>Bacteria</taxon>
        <taxon>Pseudomonadati</taxon>
        <taxon>Pseudomonadota</taxon>
        <taxon>Alphaproteobacteria</taxon>
        <taxon>Hyphomicrobiales</taxon>
        <taxon>Methylobacteriaceae</taxon>
        <taxon>Methylobacterium</taxon>
    </lineage>
</organism>
<reference evidence="1" key="1">
    <citation type="journal article" date="2016" name="Front. Microbiol.">
        <title>Genome Sequence of the Piezophilic, Mesophilic Sulfate-Reducing Bacterium Desulfovibrio indicus J2T.</title>
        <authorList>
            <person name="Cao J."/>
            <person name="Maignien L."/>
            <person name="Shao Z."/>
            <person name="Alain K."/>
            <person name="Jebbar M."/>
        </authorList>
    </citation>
    <scope>NUCLEOTIDE SEQUENCE</scope>
    <source>
        <strain evidence="1">DSM 16372</strain>
    </source>
</reference>
<protein>
    <submittedName>
        <fullName evidence="1">Uncharacterized protein</fullName>
    </submittedName>
</protein>
<sequence>MTPREMLARAGEALTGDDNWAKAVARALGAYHPDGPRETIDPRSVSRWRTGAMEILPWAIAALPLILRDHADALETEAGRLHDAADDAMVAAYEIEQELRGPPGPRR</sequence>
<evidence type="ECO:0000313" key="2">
    <source>
        <dbReference type="Proteomes" id="UP001055247"/>
    </source>
</evidence>
<proteinExistence type="predicted"/>
<dbReference type="AlphaFoldDB" id="A0AAV4ZRD2"/>
<comment type="caution">
    <text evidence="1">The sequence shown here is derived from an EMBL/GenBank/DDBJ whole genome shotgun (WGS) entry which is preliminary data.</text>
</comment>
<accession>A0AAV4ZRD2</accession>
<dbReference type="RefSeq" id="WP_238231314.1">
    <property type="nucleotide sequence ID" value="NZ_BPQO01000024.1"/>
</dbReference>
<dbReference type="EMBL" id="BPQO01000024">
    <property type="protein sequence ID" value="GJD91146.1"/>
    <property type="molecule type" value="Genomic_DNA"/>
</dbReference>
<evidence type="ECO:0000313" key="1">
    <source>
        <dbReference type="EMBL" id="GJD91146.1"/>
    </source>
</evidence>
<gene>
    <name evidence="1" type="ORF">BHAOGJBA_4694</name>
</gene>
<dbReference type="Proteomes" id="UP001055247">
    <property type="component" value="Unassembled WGS sequence"/>
</dbReference>
<name>A0AAV4ZRD2_9HYPH</name>
<reference evidence="1" key="2">
    <citation type="submission" date="2021-08" db="EMBL/GenBank/DDBJ databases">
        <authorList>
            <person name="Tani A."/>
            <person name="Ola A."/>
            <person name="Ogura Y."/>
            <person name="Katsura K."/>
            <person name="Hayashi T."/>
        </authorList>
    </citation>
    <scope>NUCLEOTIDE SEQUENCE</scope>
    <source>
        <strain evidence="1">DSM 16372</strain>
    </source>
</reference>
<keyword evidence="2" id="KW-1185">Reference proteome</keyword>